<organism evidence="10 11">
    <name type="scientific">Galactobacter valiniphilus</name>
    <dbReference type="NCBI Taxonomy" id="2676122"/>
    <lineage>
        <taxon>Bacteria</taxon>
        <taxon>Bacillati</taxon>
        <taxon>Actinomycetota</taxon>
        <taxon>Actinomycetes</taxon>
        <taxon>Micrococcales</taxon>
        <taxon>Micrococcaceae</taxon>
        <taxon>Galactobacter</taxon>
    </lineage>
</organism>
<evidence type="ECO:0000256" key="1">
    <source>
        <dbReference type="ARBA" id="ARBA00004651"/>
    </source>
</evidence>
<accession>A0A399J6H3</accession>
<dbReference type="SUPFAM" id="SSF103481">
    <property type="entry name" value="Multidrug resistance efflux transporter EmrE"/>
    <property type="match status" value="1"/>
</dbReference>
<comment type="subcellular location">
    <subcellularLocation>
        <location evidence="1">Cell membrane</location>
        <topology evidence="1">Multi-pass membrane protein</topology>
    </subcellularLocation>
</comment>
<gene>
    <name evidence="10" type="ORF">DWB68_15260</name>
</gene>
<feature type="transmembrane region" description="Helical" evidence="8">
    <location>
        <begin position="139"/>
        <end position="159"/>
    </location>
</feature>
<evidence type="ECO:0000256" key="7">
    <source>
        <dbReference type="SAM" id="MobiDB-lite"/>
    </source>
</evidence>
<feature type="region of interest" description="Disordered" evidence="7">
    <location>
        <begin position="238"/>
        <end position="269"/>
    </location>
</feature>
<dbReference type="AlphaFoldDB" id="A0A399J6H3"/>
<keyword evidence="4 8" id="KW-0812">Transmembrane</keyword>
<evidence type="ECO:0000256" key="6">
    <source>
        <dbReference type="ARBA" id="ARBA00023136"/>
    </source>
</evidence>
<evidence type="ECO:0000256" key="8">
    <source>
        <dbReference type="SAM" id="Phobius"/>
    </source>
</evidence>
<feature type="transmembrane region" description="Helical" evidence="8">
    <location>
        <begin position="82"/>
        <end position="101"/>
    </location>
</feature>
<reference evidence="10 11" key="1">
    <citation type="submission" date="2018-07" db="EMBL/GenBank/DDBJ databases">
        <title>Arthrobacter sp. nov., isolated from raw cow's milk with high bacterial count.</title>
        <authorList>
            <person name="Hahne J."/>
            <person name="Isele D."/>
            <person name="Lipski A."/>
        </authorList>
    </citation>
    <scope>NUCLEOTIDE SEQUENCE [LARGE SCALE GENOMIC DNA]</scope>
    <source>
        <strain evidence="10 11">JZ R-35</strain>
    </source>
</reference>
<sequence length="287" mass="29990">MTLNYRSVAVDHLRGVSHLDPLGLVFILVAGLFWALYILASERAGRKVEGAGGLAVAVTIAAVLVAPFGLSGAVPAVVADPSLLLLALPAALLASVIPYSLEFAALRRLPKPVFGILLSLEPAVAALAGFLLLGQGMSVLGACAVALVVAASIGSTLGARAPRKERVEVTAPAWACRPPVPRPQTARSLRNCRNLRAVPKRSGRLAFGEPAHPTRPRVVGPWTRRLAPVSLLRDSLSRRSHKLAGSPLQGARHGRHAAGRTRRDNAKCPGSLRGLSLVAVPGLDPVT</sequence>
<name>A0A399J6H3_9MICC</name>
<evidence type="ECO:0000259" key="9">
    <source>
        <dbReference type="Pfam" id="PF00892"/>
    </source>
</evidence>
<dbReference type="Pfam" id="PF00892">
    <property type="entry name" value="EamA"/>
    <property type="match status" value="1"/>
</dbReference>
<dbReference type="PANTHER" id="PTHR42920">
    <property type="entry name" value="OS03G0707200 PROTEIN-RELATED"/>
    <property type="match status" value="1"/>
</dbReference>
<dbReference type="InterPro" id="IPR000620">
    <property type="entry name" value="EamA_dom"/>
</dbReference>
<comment type="similarity">
    <text evidence="2">Belongs to the EamA transporter family.</text>
</comment>
<evidence type="ECO:0000256" key="4">
    <source>
        <dbReference type="ARBA" id="ARBA00022692"/>
    </source>
</evidence>
<dbReference type="GO" id="GO:0005886">
    <property type="term" value="C:plasma membrane"/>
    <property type="evidence" value="ECO:0007669"/>
    <property type="project" value="UniProtKB-SubCell"/>
</dbReference>
<keyword evidence="5 8" id="KW-1133">Transmembrane helix</keyword>
<evidence type="ECO:0000256" key="5">
    <source>
        <dbReference type="ARBA" id="ARBA00022989"/>
    </source>
</evidence>
<comment type="caution">
    <text evidence="10">The sequence shown here is derived from an EMBL/GenBank/DDBJ whole genome shotgun (WGS) entry which is preliminary data.</text>
</comment>
<dbReference type="Proteomes" id="UP000265419">
    <property type="component" value="Unassembled WGS sequence"/>
</dbReference>
<dbReference type="PANTHER" id="PTHR42920:SF5">
    <property type="entry name" value="EAMA DOMAIN-CONTAINING PROTEIN"/>
    <property type="match status" value="1"/>
</dbReference>
<evidence type="ECO:0000256" key="2">
    <source>
        <dbReference type="ARBA" id="ARBA00007362"/>
    </source>
</evidence>
<evidence type="ECO:0000313" key="10">
    <source>
        <dbReference type="EMBL" id="RII40924.1"/>
    </source>
</evidence>
<keyword evidence="6 8" id="KW-0472">Membrane</keyword>
<keyword evidence="11" id="KW-1185">Reference proteome</keyword>
<feature type="transmembrane region" description="Helical" evidence="8">
    <location>
        <begin position="52"/>
        <end position="70"/>
    </location>
</feature>
<dbReference type="InterPro" id="IPR051258">
    <property type="entry name" value="Diverse_Substrate_Transporter"/>
</dbReference>
<proteinExistence type="inferred from homology"/>
<evidence type="ECO:0000256" key="3">
    <source>
        <dbReference type="ARBA" id="ARBA00022475"/>
    </source>
</evidence>
<feature type="transmembrane region" description="Helical" evidence="8">
    <location>
        <begin position="22"/>
        <end position="40"/>
    </location>
</feature>
<dbReference type="EMBL" id="QQXK01000046">
    <property type="protein sequence ID" value="RII40924.1"/>
    <property type="molecule type" value="Genomic_DNA"/>
</dbReference>
<evidence type="ECO:0000313" key="11">
    <source>
        <dbReference type="Proteomes" id="UP000265419"/>
    </source>
</evidence>
<dbReference type="InterPro" id="IPR037185">
    <property type="entry name" value="EmrE-like"/>
</dbReference>
<protein>
    <recommendedName>
        <fullName evidence="9">EamA domain-containing protein</fullName>
    </recommendedName>
</protein>
<feature type="transmembrane region" description="Helical" evidence="8">
    <location>
        <begin position="113"/>
        <end position="133"/>
    </location>
</feature>
<keyword evidence="3" id="KW-1003">Cell membrane</keyword>
<feature type="domain" description="EamA" evidence="9">
    <location>
        <begin position="22"/>
        <end position="154"/>
    </location>
</feature>